<dbReference type="AlphaFoldDB" id="A0A839F0K5"/>
<dbReference type="Pfam" id="PF09694">
    <property type="entry name" value="Gcw_chp"/>
    <property type="match status" value="1"/>
</dbReference>
<dbReference type="InterPro" id="IPR010239">
    <property type="entry name" value="CHP02001"/>
</dbReference>
<reference evidence="2 3" key="1">
    <citation type="submission" date="2020-07" db="EMBL/GenBank/DDBJ databases">
        <title>Genomic Encyclopedia of Type Strains, Phase IV (KMG-V): Genome sequencing to study the core and pangenomes of soil and plant-associated prokaryotes.</title>
        <authorList>
            <person name="Whitman W."/>
        </authorList>
    </citation>
    <scope>NUCLEOTIDE SEQUENCE [LARGE SCALE GENOMIC DNA]</scope>
    <source>
        <strain evidence="2 3">RH2WT43</strain>
    </source>
</reference>
<gene>
    <name evidence="2" type="ORF">FHW12_000841</name>
</gene>
<evidence type="ECO:0000313" key="3">
    <source>
        <dbReference type="Proteomes" id="UP000550401"/>
    </source>
</evidence>
<evidence type="ECO:0000256" key="1">
    <source>
        <dbReference type="SAM" id="SignalP"/>
    </source>
</evidence>
<organism evidence="2 3">
    <name type="scientific">Dokdonella fugitiva</name>
    <dbReference type="NCBI Taxonomy" id="328517"/>
    <lineage>
        <taxon>Bacteria</taxon>
        <taxon>Pseudomonadati</taxon>
        <taxon>Pseudomonadota</taxon>
        <taxon>Gammaproteobacteria</taxon>
        <taxon>Lysobacterales</taxon>
        <taxon>Rhodanobacteraceae</taxon>
        <taxon>Dokdonella</taxon>
    </lineage>
</organism>
<dbReference type="NCBIfam" id="TIGR02001">
    <property type="entry name" value="gcw_chp"/>
    <property type="match status" value="1"/>
</dbReference>
<dbReference type="EMBL" id="JACGXL010000001">
    <property type="protein sequence ID" value="MBA8886650.1"/>
    <property type="molecule type" value="Genomic_DNA"/>
</dbReference>
<feature type="chain" id="PRO_5032920746" evidence="1">
    <location>
        <begin position="28"/>
        <end position="236"/>
    </location>
</feature>
<dbReference type="Proteomes" id="UP000550401">
    <property type="component" value="Unassembled WGS sequence"/>
</dbReference>
<name>A0A839F0K5_9GAMM</name>
<protein>
    <submittedName>
        <fullName evidence="2">Uncharacterized protein (TIGR02001 family)</fullName>
    </submittedName>
</protein>
<accession>A0A839F0K5</accession>
<feature type="signal peptide" evidence="1">
    <location>
        <begin position="1"/>
        <end position="27"/>
    </location>
</feature>
<comment type="caution">
    <text evidence="2">The sequence shown here is derived from an EMBL/GenBank/DDBJ whole genome shotgun (WGS) entry which is preliminary data.</text>
</comment>
<evidence type="ECO:0000313" key="2">
    <source>
        <dbReference type="EMBL" id="MBA8886650.1"/>
    </source>
</evidence>
<proteinExistence type="predicted"/>
<sequence length="236" mass="25706">MFRLHPPRGPLLPLALAVSLGAPAAQALTFNGNATLTTDYVWRGSTQSDGEPAAQAGFKVSGDTGFYASAWGSSIKFAPALDASTELDFTLGWSHALSEDWAVDANVLRYHYPGTTVDLDWTELDGTVTYRNNYWLSAGWSNEALGYDHSGLYTQIGARFPLDDRFRLEAMVSHYFLSRDVVARDGYTHAQVNAIWAFHAPFELRLSGHATDGHAKAIFGDDVAGTRVEAALQAAF</sequence>
<dbReference type="RefSeq" id="WP_182529713.1">
    <property type="nucleotide sequence ID" value="NZ_JACGXL010000001.1"/>
</dbReference>
<keyword evidence="1" id="KW-0732">Signal</keyword>
<keyword evidence="3" id="KW-1185">Reference proteome</keyword>